<accession>A0AC61QJE5</accession>
<evidence type="ECO:0000313" key="2">
    <source>
        <dbReference type="Proteomes" id="UP000294588"/>
    </source>
</evidence>
<keyword evidence="1" id="KW-0808">Transferase</keyword>
<reference evidence="1" key="1">
    <citation type="submission" date="2019-03" db="EMBL/GenBank/DDBJ databases">
        <title>Candidatus Syntrophosphaera thermopropionivorans: a novel player in syntrophic propionate oxidation during anaerobic digestion.</title>
        <authorList>
            <person name="Dyksma S."/>
        </authorList>
    </citation>
    <scope>NUCLEOTIDE SEQUENCE</scope>
    <source>
        <strain evidence="1">W5</strain>
    </source>
</reference>
<keyword evidence="1" id="KW-0418">Kinase</keyword>
<organism evidence="1 2">
    <name type="scientific">Candidatus Syntrophosphaera thermopropionivorans</name>
    <dbReference type="NCBI Taxonomy" id="2593015"/>
    <lineage>
        <taxon>Bacteria</taxon>
        <taxon>Pseudomonadati</taxon>
        <taxon>Candidatus Cloacimonadota</taxon>
        <taxon>Candidatus Cloacimonadia</taxon>
        <taxon>Candidatus Cloacimonadales</taxon>
        <taxon>Candidatus Cloacimonadaceae</taxon>
        <taxon>Candidatus Syntrophosphaera</taxon>
    </lineage>
</organism>
<sequence>MSKSIIVNLTTTIIITIIITIMVNSNLKNKRRLIYPSYAKINLFLEILGHLPDNFHQIETLLCSVSLFDTIKYTLTKKKDLKKWIYLNDNISENNLIYKVADYLYNQYKPDWGIEIQLIKRIPIAAGLGGGSSNAATTLLALNYLWELGLSIDDLTSIASIFGSDIPYFLYGGTAFATNRGEVIQPLEDFNLDNILLVNPNIMISSSEAYQIASIPTENERRHCRISQDVKWFFNRLEAQVRIDYPLVNEILNDLIKLGASTALMSGSGPTCFGVFEDKFKMHKCEAYFKEKGYWTKLVRTITREEYQNVFQA</sequence>
<name>A0AC61QJE5_9BACT</name>
<dbReference type="Proteomes" id="UP000294588">
    <property type="component" value="Unassembled WGS sequence"/>
</dbReference>
<proteinExistence type="predicted"/>
<protein>
    <submittedName>
        <fullName evidence="1">4-(Cytidine 5'-diphospho)-2-C-methyl-D-erythritol kinase</fullName>
        <ecNumber evidence="1">2.7.1.148</ecNumber>
    </submittedName>
</protein>
<dbReference type="EMBL" id="SMOG01000008">
    <property type="protein sequence ID" value="TDF73162.1"/>
    <property type="molecule type" value="Genomic_DNA"/>
</dbReference>
<dbReference type="EC" id="2.7.1.148" evidence="1"/>
<comment type="caution">
    <text evidence="1">The sequence shown here is derived from an EMBL/GenBank/DDBJ whole genome shotgun (WGS) entry which is preliminary data.</text>
</comment>
<evidence type="ECO:0000313" key="1">
    <source>
        <dbReference type="EMBL" id="TDF73162.1"/>
    </source>
</evidence>
<keyword evidence="2" id="KW-1185">Reference proteome</keyword>
<gene>
    <name evidence="1" type="primary">ispE</name>
    <name evidence="1" type="ORF">E0946_03870</name>
</gene>